<dbReference type="InterPro" id="IPR034660">
    <property type="entry name" value="DinB/YfiT-like"/>
</dbReference>
<dbReference type="RefSeq" id="WP_189175297.1">
    <property type="nucleotide sequence ID" value="NZ_BMNG01000009.1"/>
</dbReference>
<dbReference type="Proteomes" id="UP000656881">
    <property type="component" value="Unassembled WGS sequence"/>
</dbReference>
<gene>
    <name evidence="2" type="ORF">GCM10012286_44210</name>
</gene>
<dbReference type="EMBL" id="BMNG01000009">
    <property type="protein sequence ID" value="GGO48482.1"/>
    <property type="molecule type" value="Genomic_DNA"/>
</dbReference>
<keyword evidence="3" id="KW-1185">Reference proteome</keyword>
<dbReference type="NCBIfam" id="TIGR03083">
    <property type="entry name" value="maleylpyruvate isomerase family mycothiol-dependent enzyme"/>
    <property type="match status" value="1"/>
</dbReference>
<sequence>MNSWPTGEPSHLWLGAPIDARPLFAPEHAALMATLRGLAPADWGKEAVPGWTVRDLAAHVLGDFYGRLARDRDGHREGPAFAPGETLEAFIHRINQEWLDAFSRVSPAALTDTLDLVGGQVARLFEAADPDCPSLGVSWAGVDPAPMWLDSARDFTEFWTHRQQIRRAVGQDTDADPRILSVVLDTFMRALPHTLRDVAAPTGTQIQVRVDGPAGGTWTATAAGDCWSLAEPDAGRPAALVALDAETAWRLCTRGIQPDTALARARVEGDRELAGAACRIVSIVY</sequence>
<dbReference type="InterPro" id="IPR024344">
    <property type="entry name" value="MDMPI_metal-binding"/>
</dbReference>
<evidence type="ECO:0000313" key="3">
    <source>
        <dbReference type="Proteomes" id="UP000656881"/>
    </source>
</evidence>
<reference evidence="3" key="1">
    <citation type="journal article" date="2019" name="Int. J. Syst. Evol. Microbiol.">
        <title>The Global Catalogue of Microorganisms (GCM) 10K type strain sequencing project: providing services to taxonomists for standard genome sequencing and annotation.</title>
        <authorList>
            <consortium name="The Broad Institute Genomics Platform"/>
            <consortium name="The Broad Institute Genome Sequencing Center for Infectious Disease"/>
            <person name="Wu L."/>
            <person name="Ma J."/>
        </authorList>
    </citation>
    <scope>NUCLEOTIDE SEQUENCE [LARGE SCALE GENOMIC DNA]</scope>
    <source>
        <strain evidence="3">CGMCC 4.7349</strain>
    </source>
</reference>
<protein>
    <recommendedName>
        <fullName evidence="1">Mycothiol-dependent maleylpyruvate isomerase metal-binding domain-containing protein</fullName>
    </recommendedName>
</protein>
<dbReference type="Gene3D" id="1.20.120.450">
    <property type="entry name" value="dinb family like domain"/>
    <property type="match status" value="1"/>
</dbReference>
<feature type="domain" description="Mycothiol-dependent maleylpyruvate isomerase metal-binding" evidence="1">
    <location>
        <begin position="25"/>
        <end position="165"/>
    </location>
</feature>
<dbReference type="InterPro" id="IPR017517">
    <property type="entry name" value="Maleyloyr_isom"/>
</dbReference>
<accession>A0ABQ2M9U1</accession>
<evidence type="ECO:0000259" key="1">
    <source>
        <dbReference type="Pfam" id="PF11716"/>
    </source>
</evidence>
<dbReference type="Pfam" id="PF11716">
    <property type="entry name" value="MDMPI_N"/>
    <property type="match status" value="1"/>
</dbReference>
<organism evidence="2 3">
    <name type="scientific">Streptomyces lasiicapitis</name>
    <dbReference type="NCBI Taxonomy" id="1923961"/>
    <lineage>
        <taxon>Bacteria</taxon>
        <taxon>Bacillati</taxon>
        <taxon>Actinomycetota</taxon>
        <taxon>Actinomycetes</taxon>
        <taxon>Kitasatosporales</taxon>
        <taxon>Streptomycetaceae</taxon>
        <taxon>Streptomyces</taxon>
    </lineage>
</organism>
<dbReference type="SUPFAM" id="SSF109854">
    <property type="entry name" value="DinB/YfiT-like putative metalloenzymes"/>
    <property type="match status" value="1"/>
</dbReference>
<evidence type="ECO:0000313" key="2">
    <source>
        <dbReference type="EMBL" id="GGO48482.1"/>
    </source>
</evidence>
<name>A0ABQ2M9U1_9ACTN</name>
<comment type="caution">
    <text evidence="2">The sequence shown here is derived from an EMBL/GenBank/DDBJ whole genome shotgun (WGS) entry which is preliminary data.</text>
</comment>
<proteinExistence type="predicted"/>